<comment type="subunit">
    <text evidence="11">Heterotetramer of 2 NUBP1 and 2 NUBP2 chains. Interacts with KIFC1. Interacts with NUBP1.</text>
</comment>
<feature type="binding site" evidence="12">
    <location>
        <position position="192"/>
    </location>
    <ligand>
        <name>[4Fe-4S] cluster</name>
        <dbReference type="ChEBI" id="CHEBI:49883"/>
        <note>ligand shared between dimeric partners</note>
    </ligand>
</feature>
<dbReference type="HAMAP" id="MF_02040">
    <property type="entry name" value="Mrp_NBP35"/>
    <property type="match status" value="1"/>
</dbReference>
<evidence type="ECO:0000313" key="13">
    <source>
        <dbReference type="EMBL" id="KAF8795552.1"/>
    </source>
</evidence>
<dbReference type="InterPro" id="IPR027417">
    <property type="entry name" value="P-loop_NTPase"/>
</dbReference>
<comment type="caution">
    <text evidence="13">The sequence shown here is derived from an EMBL/GenBank/DDBJ whole genome shotgun (WGS) entry which is preliminary data.</text>
</comment>
<dbReference type="GO" id="GO:0046872">
    <property type="term" value="F:metal ion binding"/>
    <property type="evidence" value="ECO:0007669"/>
    <property type="project" value="UniProtKB-KW"/>
</dbReference>
<feature type="binding site" evidence="12">
    <location>
        <position position="189"/>
    </location>
    <ligand>
        <name>[4Fe-4S] cluster</name>
        <dbReference type="ChEBI" id="CHEBI:49883"/>
        <note>ligand shared between dimeric partners</note>
    </ligand>
</feature>
<comment type="similarity">
    <text evidence="12">Belongs to the Mrp/NBP35 ATP-binding proteins family. NUBP2/CFD1 subfamily.</text>
</comment>
<keyword evidence="9 12" id="KW-0411">Iron-sulfur</keyword>
<dbReference type="GO" id="GO:0051539">
    <property type="term" value="F:4 iron, 4 sulfur cluster binding"/>
    <property type="evidence" value="ECO:0007669"/>
    <property type="project" value="UniProtKB-UniRule"/>
</dbReference>
<dbReference type="InterPro" id="IPR019591">
    <property type="entry name" value="Mrp/NBP35_ATP-bd"/>
</dbReference>
<dbReference type="CDD" id="cd02037">
    <property type="entry name" value="Mrp_NBP35"/>
    <property type="match status" value="1"/>
</dbReference>
<comment type="cofactor">
    <cofactor evidence="12">
        <name>[4Fe-4S] cluster</name>
        <dbReference type="ChEBI" id="CHEBI:49883"/>
    </cofactor>
    <text evidence="12">Binds 4 [4Fe-4S] clusters per heterotetramer. Contains two stable clusters in the N-termini of NUBP1 and two labile, bridging clusters between subunits of the NUBP1-NUBP2 heterotetramer.</text>
</comment>
<keyword evidence="14" id="KW-1185">Reference proteome</keyword>
<keyword evidence="8 12" id="KW-0408">Iron</keyword>
<dbReference type="GO" id="GO:0005524">
    <property type="term" value="F:ATP binding"/>
    <property type="evidence" value="ECO:0007669"/>
    <property type="project" value="UniProtKB-KW"/>
</dbReference>
<evidence type="ECO:0000256" key="4">
    <source>
        <dbReference type="ARBA" id="ARBA00022490"/>
    </source>
</evidence>
<keyword evidence="3 12" id="KW-0004">4Fe-4S</keyword>
<comment type="function">
    <text evidence="10">Component of the cytosolic iron-sulfur (Fe/S) protein assembly (CIA) machinery. Required for maturation of extramitochondrial Fe-S proteins. The NUBP1-NUBP2 heterotetramer forms a Fe-S scaffold complex, mediating the de novo assembly of an Fe-S cluster and its transfer to target apoproteins. Negatively regulates cilium formation and structure.</text>
</comment>
<protein>
    <recommendedName>
        <fullName evidence="12">Cytosolic Fe-S cluster assembly factor NUBP2 homolog</fullName>
    </recommendedName>
</protein>
<comment type="subcellular location">
    <subcellularLocation>
        <location evidence="2">Cytoplasm</location>
        <location evidence="2">Cytoskeleton</location>
        <location evidence="2">Cilium axoneme</location>
    </subcellularLocation>
    <subcellularLocation>
        <location evidence="1">Cytoplasm</location>
        <location evidence="1">Cytoskeleton</location>
        <location evidence="1">Microtubule organizing center</location>
        <location evidence="1">Centrosome</location>
        <location evidence="1">Centriole</location>
    </subcellularLocation>
</comment>
<evidence type="ECO:0000256" key="11">
    <source>
        <dbReference type="ARBA" id="ARBA00065349"/>
    </source>
</evidence>
<dbReference type="InterPro" id="IPR028600">
    <property type="entry name" value="NUBP2/Cfd1_eukaryotes"/>
</dbReference>
<name>A0A8T0FXR4_ARGBR</name>
<evidence type="ECO:0000256" key="7">
    <source>
        <dbReference type="ARBA" id="ARBA00022840"/>
    </source>
</evidence>
<keyword evidence="4 12" id="KW-0963">Cytoplasm</keyword>
<dbReference type="GO" id="GO:0005829">
    <property type="term" value="C:cytosol"/>
    <property type="evidence" value="ECO:0007669"/>
    <property type="project" value="TreeGrafter"/>
</dbReference>
<evidence type="ECO:0000256" key="10">
    <source>
        <dbReference type="ARBA" id="ARBA00053368"/>
    </source>
</evidence>
<evidence type="ECO:0000256" key="8">
    <source>
        <dbReference type="ARBA" id="ARBA00023004"/>
    </source>
</evidence>
<dbReference type="GO" id="GO:0005930">
    <property type="term" value="C:axoneme"/>
    <property type="evidence" value="ECO:0007669"/>
    <property type="project" value="UniProtKB-SubCell"/>
</dbReference>
<dbReference type="GO" id="GO:0140663">
    <property type="term" value="F:ATP-dependent FeS chaperone activity"/>
    <property type="evidence" value="ECO:0007669"/>
    <property type="project" value="InterPro"/>
</dbReference>
<dbReference type="GO" id="GO:0005814">
    <property type="term" value="C:centriole"/>
    <property type="evidence" value="ECO:0007669"/>
    <property type="project" value="UniProtKB-SubCell"/>
</dbReference>
<evidence type="ECO:0000256" key="5">
    <source>
        <dbReference type="ARBA" id="ARBA00022723"/>
    </source>
</evidence>
<reference evidence="13" key="2">
    <citation type="submission" date="2020-06" db="EMBL/GenBank/DDBJ databases">
        <authorList>
            <person name="Sheffer M."/>
        </authorList>
    </citation>
    <scope>NUCLEOTIDE SEQUENCE</scope>
</reference>
<accession>A0A8T0FXR4</accession>
<keyword evidence="6 12" id="KW-0547">Nucleotide-binding</keyword>
<dbReference type="Pfam" id="PF10609">
    <property type="entry name" value="ParA"/>
    <property type="match status" value="1"/>
</dbReference>
<dbReference type="FunFam" id="3.40.50.300:FF:000796">
    <property type="entry name" value="Cytosolic Fe-S cluster assembly factor NUBP2"/>
    <property type="match status" value="1"/>
</dbReference>
<sequence length="270" mass="29538">MGIEGVKNIILVLSGKGGVGKSSVAAHLALTLRDLNFKVGLLDVDLCGPSIPYMLNMEGKEIHQCSEGWMPVFSDSNQNFAVMSIGFLLSDRNDAVIWRGPKKNAMIKQFLTDVNWQSLDYLIVDMPPGTTDEHITLAENIKNQTSIGAVLVTTPQLVAVGDVLREITFCKKASLPVIGIIENMSGYVCPNCKECSAVFSQGGGEMLAKNTNLPFLGTIPIDPLFAASIQKRCLNEEIGEVESLKKFHSIAEKINQNHPYKHGCYLLKEK</sequence>
<evidence type="ECO:0000313" key="14">
    <source>
        <dbReference type="Proteomes" id="UP000807504"/>
    </source>
</evidence>
<dbReference type="GO" id="GO:0005634">
    <property type="term" value="C:nucleus"/>
    <property type="evidence" value="ECO:0007669"/>
    <property type="project" value="UniProtKB-ARBA"/>
</dbReference>
<dbReference type="Proteomes" id="UP000807504">
    <property type="component" value="Unassembled WGS sequence"/>
</dbReference>
<dbReference type="AlphaFoldDB" id="A0A8T0FXR4"/>
<dbReference type="GO" id="GO:0016226">
    <property type="term" value="P:iron-sulfur cluster assembly"/>
    <property type="evidence" value="ECO:0007669"/>
    <property type="project" value="UniProtKB-UniRule"/>
</dbReference>
<proteinExistence type="inferred from homology"/>
<evidence type="ECO:0000256" key="6">
    <source>
        <dbReference type="ARBA" id="ARBA00022741"/>
    </source>
</evidence>
<keyword evidence="7 12" id="KW-0067">ATP-binding</keyword>
<dbReference type="PANTHER" id="PTHR23264">
    <property type="entry name" value="NUCLEOTIDE-BINDING PROTEIN NBP35 YEAST -RELATED"/>
    <property type="match status" value="1"/>
</dbReference>
<evidence type="ECO:0000256" key="3">
    <source>
        <dbReference type="ARBA" id="ARBA00022485"/>
    </source>
</evidence>
<feature type="binding site" evidence="12">
    <location>
        <begin position="15"/>
        <end position="22"/>
    </location>
    <ligand>
        <name>ATP</name>
        <dbReference type="ChEBI" id="CHEBI:30616"/>
    </ligand>
</feature>
<evidence type="ECO:0000256" key="2">
    <source>
        <dbReference type="ARBA" id="ARBA00004430"/>
    </source>
</evidence>
<dbReference type="Gene3D" id="3.40.50.300">
    <property type="entry name" value="P-loop containing nucleotide triphosphate hydrolases"/>
    <property type="match status" value="1"/>
</dbReference>
<dbReference type="HAMAP" id="MF_03039">
    <property type="entry name" value="NUBP2"/>
    <property type="match status" value="1"/>
</dbReference>
<evidence type="ECO:0000256" key="12">
    <source>
        <dbReference type="HAMAP-Rule" id="MF_03039"/>
    </source>
</evidence>
<keyword evidence="5 12" id="KW-0479">Metal-binding</keyword>
<reference evidence="13" key="1">
    <citation type="journal article" date="2020" name="bioRxiv">
        <title>Chromosome-level reference genome of the European wasp spider Argiope bruennichi: a resource for studies on range expansion and evolutionary adaptation.</title>
        <authorList>
            <person name="Sheffer M.M."/>
            <person name="Hoppe A."/>
            <person name="Krehenwinkel H."/>
            <person name="Uhl G."/>
            <person name="Kuss A.W."/>
            <person name="Jensen L."/>
            <person name="Jensen C."/>
            <person name="Gillespie R.G."/>
            <person name="Hoff K.J."/>
            <person name="Prost S."/>
        </authorList>
    </citation>
    <scope>NUCLEOTIDE SEQUENCE</scope>
</reference>
<gene>
    <name evidence="13" type="ORF">HNY73_000042</name>
</gene>
<evidence type="ECO:0000256" key="1">
    <source>
        <dbReference type="ARBA" id="ARBA00004114"/>
    </source>
</evidence>
<dbReference type="EMBL" id="JABXBU010000001">
    <property type="protein sequence ID" value="KAF8795552.1"/>
    <property type="molecule type" value="Genomic_DNA"/>
</dbReference>
<evidence type="ECO:0000256" key="9">
    <source>
        <dbReference type="ARBA" id="ARBA00023014"/>
    </source>
</evidence>
<organism evidence="13 14">
    <name type="scientific">Argiope bruennichi</name>
    <name type="common">Wasp spider</name>
    <name type="synonym">Aranea bruennichi</name>
    <dbReference type="NCBI Taxonomy" id="94029"/>
    <lineage>
        <taxon>Eukaryota</taxon>
        <taxon>Metazoa</taxon>
        <taxon>Ecdysozoa</taxon>
        <taxon>Arthropoda</taxon>
        <taxon>Chelicerata</taxon>
        <taxon>Arachnida</taxon>
        <taxon>Araneae</taxon>
        <taxon>Araneomorphae</taxon>
        <taxon>Entelegynae</taxon>
        <taxon>Araneoidea</taxon>
        <taxon>Araneidae</taxon>
        <taxon>Argiope</taxon>
    </lineage>
</organism>
<dbReference type="InterPro" id="IPR033756">
    <property type="entry name" value="YlxH/NBP35"/>
</dbReference>
<dbReference type="SUPFAM" id="SSF52540">
    <property type="entry name" value="P-loop containing nucleoside triphosphate hydrolases"/>
    <property type="match status" value="1"/>
</dbReference>
<dbReference type="PANTHER" id="PTHR23264:SF19">
    <property type="entry name" value="CYTOSOLIC FE-S CLUSTER ASSEMBLY FACTOR NUBP2"/>
    <property type="match status" value="1"/>
</dbReference>